<comment type="caution">
    <text evidence="2">The sequence shown here is derived from an EMBL/GenBank/DDBJ whole genome shotgun (WGS) entry which is preliminary data.</text>
</comment>
<dbReference type="SUPFAM" id="SSF56219">
    <property type="entry name" value="DNase I-like"/>
    <property type="match status" value="1"/>
</dbReference>
<dbReference type="AlphaFoldDB" id="A0A7J9EYS8"/>
<feature type="domain" description="Reverse transcriptase zinc-binding" evidence="1">
    <location>
        <begin position="318"/>
        <end position="378"/>
    </location>
</feature>
<name>A0A7J9EYS8_9ROSI</name>
<gene>
    <name evidence="2" type="ORF">Gotri_006107</name>
</gene>
<sequence>DGLFERLDRVLGKEAWVHKFPTCSITHLPKIKSDHRPLLLSLFPEVTLSRGRPFRFITHLPKIKSDHRPLLLSLFPEVTLSKGRPFQFLVGWAEHPDFRNFVGDNWKFSRSMSDILAKLTDNLKEWNNSVYGHITTRKRYLIKKLTVTYDEIKDALFDMVPFKALESNDFHALFFQKQVRWDFISASLKVAVIPDYLQNVIMSSISNSTMQVMWNGVPLSKFRPAKGIRFHIITAKKALWVHVVRSKYQMTEDLPNCIARDRSSFLWRSLSKILCVGPLIMHSGASVNLNSDCCLNEMVSEDRSWNLELLWVWFSNDVIQHIMKCAWKLLGPQRVRFFIWTILKQRLLSNVKRAKRGLVDDPSCPICDYELVDTLHIVRDYTTANDENTTIYDEGASWACLFGILAWHLWKNHNLFVFQAKFWWPSDIVKVLKRLFLNSDSAVQLELGNTTSRGVIRNKNGDWVSGYNRYLGKCSIFYVKLWGILEGLKLCQR</sequence>
<dbReference type="InterPro" id="IPR026960">
    <property type="entry name" value="RVT-Znf"/>
</dbReference>
<dbReference type="InterPro" id="IPR036691">
    <property type="entry name" value="Endo/exonu/phosph_ase_sf"/>
</dbReference>
<keyword evidence="3" id="KW-1185">Reference proteome</keyword>
<accession>A0A7J9EYS8</accession>
<dbReference type="PANTHER" id="PTHR33710:SF77">
    <property type="entry name" value="DNASE I-LIKE SUPERFAMILY PROTEIN"/>
    <property type="match status" value="1"/>
</dbReference>
<evidence type="ECO:0000313" key="3">
    <source>
        <dbReference type="Proteomes" id="UP000593568"/>
    </source>
</evidence>
<protein>
    <recommendedName>
        <fullName evidence="1">Reverse transcriptase zinc-binding domain-containing protein</fullName>
    </recommendedName>
</protein>
<evidence type="ECO:0000313" key="2">
    <source>
        <dbReference type="EMBL" id="MBA0778213.1"/>
    </source>
</evidence>
<reference evidence="2 3" key="1">
    <citation type="journal article" date="2019" name="Genome Biol. Evol.">
        <title>Insights into the evolution of the New World diploid cottons (Gossypium, subgenus Houzingenia) based on genome sequencing.</title>
        <authorList>
            <person name="Grover C.E."/>
            <person name="Arick M.A. 2nd"/>
            <person name="Thrash A."/>
            <person name="Conover J.L."/>
            <person name="Sanders W.S."/>
            <person name="Peterson D.G."/>
            <person name="Frelichowski J.E."/>
            <person name="Scheffler J.A."/>
            <person name="Scheffler B.E."/>
            <person name="Wendel J.F."/>
        </authorList>
    </citation>
    <scope>NUCLEOTIDE SEQUENCE [LARGE SCALE GENOMIC DNA]</scope>
    <source>
        <strain evidence="2">8</strain>
        <tissue evidence="2">Leaf</tissue>
    </source>
</reference>
<dbReference type="EMBL" id="JABEZW010000010">
    <property type="protein sequence ID" value="MBA0778213.1"/>
    <property type="molecule type" value="Genomic_DNA"/>
</dbReference>
<dbReference type="PANTHER" id="PTHR33710">
    <property type="entry name" value="BNAC02G09200D PROTEIN"/>
    <property type="match status" value="1"/>
</dbReference>
<evidence type="ECO:0000259" key="1">
    <source>
        <dbReference type="Pfam" id="PF13966"/>
    </source>
</evidence>
<organism evidence="2 3">
    <name type="scientific">Gossypium trilobum</name>
    <dbReference type="NCBI Taxonomy" id="34281"/>
    <lineage>
        <taxon>Eukaryota</taxon>
        <taxon>Viridiplantae</taxon>
        <taxon>Streptophyta</taxon>
        <taxon>Embryophyta</taxon>
        <taxon>Tracheophyta</taxon>
        <taxon>Spermatophyta</taxon>
        <taxon>Magnoliopsida</taxon>
        <taxon>eudicotyledons</taxon>
        <taxon>Gunneridae</taxon>
        <taxon>Pentapetalae</taxon>
        <taxon>rosids</taxon>
        <taxon>malvids</taxon>
        <taxon>Malvales</taxon>
        <taxon>Malvaceae</taxon>
        <taxon>Malvoideae</taxon>
        <taxon>Gossypium</taxon>
    </lineage>
</organism>
<feature type="non-terminal residue" evidence="2">
    <location>
        <position position="493"/>
    </location>
</feature>
<dbReference type="Pfam" id="PF13966">
    <property type="entry name" value="zf-RVT"/>
    <property type="match status" value="1"/>
</dbReference>
<proteinExistence type="predicted"/>
<dbReference type="Proteomes" id="UP000593568">
    <property type="component" value="Unassembled WGS sequence"/>
</dbReference>